<dbReference type="GO" id="GO:0005886">
    <property type="term" value="C:plasma membrane"/>
    <property type="evidence" value="ECO:0007669"/>
    <property type="project" value="UniProtKB-SubCell"/>
</dbReference>
<dbReference type="PRINTS" id="PR01609">
    <property type="entry name" value="CD36FAMILY"/>
</dbReference>
<dbReference type="PANTHER" id="PTHR11923:SF104">
    <property type="entry name" value="FI07620P"/>
    <property type="match status" value="1"/>
</dbReference>
<comment type="subcellular location">
    <subcellularLocation>
        <location evidence="1">Cell membrane</location>
    </subcellularLocation>
</comment>
<evidence type="ECO:0000256" key="3">
    <source>
        <dbReference type="ARBA" id="ARBA00022475"/>
    </source>
</evidence>
<evidence type="ECO:0000256" key="8">
    <source>
        <dbReference type="SAM" id="Phobius"/>
    </source>
</evidence>
<organism evidence="9">
    <name type="scientific">Aulacocentrum confusum</name>
    <dbReference type="NCBI Taxonomy" id="2767324"/>
    <lineage>
        <taxon>Eukaryota</taxon>
        <taxon>Metazoa</taxon>
        <taxon>Ecdysozoa</taxon>
        <taxon>Arthropoda</taxon>
        <taxon>Hexapoda</taxon>
        <taxon>Insecta</taxon>
        <taxon>Pterygota</taxon>
        <taxon>Neoptera</taxon>
        <taxon>Endopterygota</taxon>
        <taxon>Hymenoptera</taxon>
        <taxon>Apocrita</taxon>
        <taxon>Ichneumonoidea</taxon>
        <taxon>Braconidae</taxon>
        <taxon>Macrocentrinae</taxon>
        <taxon>Aulacocentrum</taxon>
    </lineage>
</organism>
<dbReference type="EMBL" id="MT671113">
    <property type="protein sequence ID" value="QNL15117.1"/>
    <property type="molecule type" value="mRNA"/>
</dbReference>
<evidence type="ECO:0000256" key="6">
    <source>
        <dbReference type="ARBA" id="ARBA00023136"/>
    </source>
</evidence>
<keyword evidence="4 8" id="KW-0812">Transmembrane</keyword>
<dbReference type="Pfam" id="PF01130">
    <property type="entry name" value="CD36"/>
    <property type="match status" value="1"/>
</dbReference>
<accession>A0A7G8Z9J2</accession>
<evidence type="ECO:0000256" key="4">
    <source>
        <dbReference type="ARBA" id="ARBA00022692"/>
    </source>
</evidence>
<evidence type="ECO:0000256" key="2">
    <source>
        <dbReference type="ARBA" id="ARBA00010532"/>
    </source>
</evidence>
<dbReference type="GO" id="GO:0005737">
    <property type="term" value="C:cytoplasm"/>
    <property type="evidence" value="ECO:0007669"/>
    <property type="project" value="TreeGrafter"/>
</dbReference>
<gene>
    <name evidence="9" type="primary">SNMP1</name>
</gene>
<evidence type="ECO:0000256" key="1">
    <source>
        <dbReference type="ARBA" id="ARBA00004236"/>
    </source>
</evidence>
<feature type="transmembrane region" description="Helical" evidence="8">
    <location>
        <begin position="12"/>
        <end position="33"/>
    </location>
</feature>
<keyword evidence="6 8" id="KW-0472">Membrane</keyword>
<keyword evidence="5 8" id="KW-1133">Transmembrane helix</keyword>
<evidence type="ECO:0000256" key="7">
    <source>
        <dbReference type="ARBA" id="ARBA00023180"/>
    </source>
</evidence>
<dbReference type="AlphaFoldDB" id="A0A7G8Z9J2"/>
<dbReference type="PANTHER" id="PTHR11923">
    <property type="entry name" value="SCAVENGER RECEPTOR CLASS B TYPE-1 SR-B1"/>
    <property type="match status" value="1"/>
</dbReference>
<dbReference type="InterPro" id="IPR002159">
    <property type="entry name" value="CD36_fam"/>
</dbReference>
<keyword evidence="3" id="KW-1003">Cell membrane</keyword>
<evidence type="ECO:0000313" key="9">
    <source>
        <dbReference type="EMBL" id="QNL15117.1"/>
    </source>
</evidence>
<keyword evidence="7" id="KW-0325">Glycoprotein</keyword>
<reference evidence="9" key="1">
    <citation type="submission" date="2020-06" db="EMBL/GenBank/DDBJ databases">
        <authorList>
            <person name="Sheng S."/>
        </authorList>
    </citation>
    <scope>NUCLEOTIDE SEQUENCE</scope>
    <source>
        <tissue evidence="9">Antenna</tissue>
    </source>
</reference>
<protein>
    <submittedName>
        <fullName evidence="9">Sensory neuron membrane protein 1</fullName>
    </submittedName>
</protein>
<feature type="transmembrane region" description="Helical" evidence="8">
    <location>
        <begin position="464"/>
        <end position="489"/>
    </location>
</feature>
<evidence type="ECO:0000256" key="5">
    <source>
        <dbReference type="ARBA" id="ARBA00022989"/>
    </source>
</evidence>
<name>A0A7G8Z9J2_9HYME</name>
<sequence length="539" mass="61514">MKTPPELQQFKKCIVFFMVAIVCGATTYAIYAIDPIELIFQWKLTMTPTSTVFIMWRKPPVDVFLNVYVFNITNSEEFMRGDEKLRVQEIGPYVYQELLENTNVVWHDNGTISYTPLRTVIFRRDMSIGDPENDLVMVTNIPLLGVASALYDAGFFVNYPLAQIANALDSKPILNMSVYQYLWGYDDPLVRLASGIVPNFINFRQFGLLDRMYDEGVNTINMNIWKTDNIQTERERYLSIETYNGSPGLRHWGYVDELKNETHSENTVCNRIKGGTEGTLFPTRIDKHDVFRVFRKAFCRPLPIVFTKEVSTRYGLPGWEYTFAKNFLDPPGMNPENECYCRKMKKCLKKGLSDLTPCYYNIPAAISLPHFLDADPSLLEDIDGLEPDPQKHGTKVIIQPSIGMPMDVNSRLQTNLVMQHTRYNPKLEVFNGLVIPLFWTDLSIPNVNPDLVFLSKMLLQVGPIAQTSAICVIAIVGIAMFLFSIIGIFSSLKQQTQRKMDGDRKDSTDLRIPLGYGQYTAIRILPAIKKITSKTDLFS</sequence>
<dbReference type="GO" id="GO:0005044">
    <property type="term" value="F:scavenger receptor activity"/>
    <property type="evidence" value="ECO:0007669"/>
    <property type="project" value="TreeGrafter"/>
</dbReference>
<comment type="similarity">
    <text evidence="2">Belongs to the CD36 family.</text>
</comment>
<proteinExistence type="evidence at transcript level"/>